<keyword evidence="6 7" id="KW-0472">Membrane</keyword>
<evidence type="ECO:0000256" key="2">
    <source>
        <dbReference type="ARBA" id="ARBA00006386"/>
    </source>
</evidence>
<accession>A0AAE2YRB2</accession>
<feature type="transmembrane region" description="Helical" evidence="7">
    <location>
        <begin position="302"/>
        <end position="323"/>
    </location>
</feature>
<protein>
    <recommendedName>
        <fullName evidence="10">Permease</fullName>
    </recommendedName>
</protein>
<dbReference type="InterPro" id="IPR052923">
    <property type="entry name" value="UPF0718"/>
</dbReference>
<feature type="transmembrane region" description="Helical" evidence="7">
    <location>
        <begin position="111"/>
        <end position="131"/>
    </location>
</feature>
<evidence type="ECO:0000256" key="3">
    <source>
        <dbReference type="ARBA" id="ARBA00022475"/>
    </source>
</evidence>
<evidence type="ECO:0000256" key="5">
    <source>
        <dbReference type="ARBA" id="ARBA00022989"/>
    </source>
</evidence>
<evidence type="ECO:0000256" key="7">
    <source>
        <dbReference type="SAM" id="Phobius"/>
    </source>
</evidence>
<keyword evidence="5 7" id="KW-1133">Transmembrane helix</keyword>
<feature type="transmembrane region" description="Helical" evidence="7">
    <location>
        <begin position="268"/>
        <end position="290"/>
    </location>
</feature>
<gene>
    <name evidence="8" type="ORF">HFQ13_10890</name>
</gene>
<comment type="subcellular location">
    <subcellularLocation>
        <location evidence="1">Cell membrane</location>
        <topology evidence="1">Multi-pass membrane protein</topology>
    </subcellularLocation>
</comment>
<sequence length="329" mass="34915">MEWLRTALDYTVKFAEVAFFGFFFAGVLQTVVRPALITRYLTGSLWRANLIGATVGFLTPLCCCTAIPTALSLWRTGSRPGPACAFLIATPWFNWYALVALWVFLGWRVAIVVAGSAVLTAFMAGVVIDLLSRHGAPALSPSSAFNAPIPAFTTAPIPALVKEATCCSVGENCGTTLPLDDDQRFFDFSEPAKKWRIAWRTTWGLVRELLPWIAAGILLGAAVKILLPGDWVHHYLGGHGWLVPAAALGIASLLYTDSLGSLPMISALLGKGLGVGSAMILLVAGVGTNISTLGPVAREMGILVAVVYAAAVVLMTFALGLLWNGISPL</sequence>
<evidence type="ECO:0000313" key="9">
    <source>
        <dbReference type="Proteomes" id="UP001197378"/>
    </source>
</evidence>
<dbReference type="EMBL" id="JAAXYO010000154">
    <property type="protein sequence ID" value="MBU2788697.1"/>
    <property type="molecule type" value="Genomic_DNA"/>
</dbReference>
<name>A0AAE2YRB2_9PROT</name>
<dbReference type="AlphaFoldDB" id="A0AAE2YRB2"/>
<dbReference type="Proteomes" id="UP001197378">
    <property type="component" value="Unassembled WGS sequence"/>
</dbReference>
<feature type="transmembrane region" description="Helical" evidence="7">
    <location>
        <begin position="12"/>
        <end position="31"/>
    </location>
</feature>
<keyword evidence="4 7" id="KW-0812">Transmembrane</keyword>
<evidence type="ECO:0000256" key="6">
    <source>
        <dbReference type="ARBA" id="ARBA00023136"/>
    </source>
</evidence>
<evidence type="ECO:0000313" key="8">
    <source>
        <dbReference type="EMBL" id="MBU2788697.1"/>
    </source>
</evidence>
<feature type="transmembrane region" description="Helical" evidence="7">
    <location>
        <begin position="209"/>
        <end position="227"/>
    </location>
</feature>
<feature type="transmembrane region" description="Helical" evidence="7">
    <location>
        <begin position="51"/>
        <end position="71"/>
    </location>
</feature>
<keyword evidence="9" id="KW-1185">Reference proteome</keyword>
<dbReference type="PANTHER" id="PTHR34184:SF4">
    <property type="entry name" value="UPF0718 PROTEIN YCGR"/>
    <property type="match status" value="1"/>
</dbReference>
<dbReference type="Pfam" id="PF03773">
    <property type="entry name" value="ArsP_1"/>
    <property type="match status" value="1"/>
</dbReference>
<evidence type="ECO:0000256" key="1">
    <source>
        <dbReference type="ARBA" id="ARBA00004651"/>
    </source>
</evidence>
<evidence type="ECO:0008006" key="10">
    <source>
        <dbReference type="Google" id="ProtNLM"/>
    </source>
</evidence>
<feature type="transmembrane region" description="Helical" evidence="7">
    <location>
        <begin position="239"/>
        <end position="256"/>
    </location>
</feature>
<dbReference type="PANTHER" id="PTHR34184">
    <property type="entry name" value="UPF0718 PROTEIN YCGR"/>
    <property type="match status" value="1"/>
</dbReference>
<comment type="caution">
    <text evidence="8">The sequence shown here is derived from an EMBL/GenBank/DDBJ whole genome shotgun (WGS) entry which is preliminary data.</text>
</comment>
<organism evidence="8 9">
    <name type="scientific">Igneacidithiobacillus copahuensis</name>
    <dbReference type="NCBI Taxonomy" id="2724909"/>
    <lineage>
        <taxon>Bacteria</taxon>
        <taxon>Pseudomonadati</taxon>
        <taxon>Pseudomonadota</taxon>
        <taxon>Acidithiobacillia</taxon>
        <taxon>Acidithiobacillales</taxon>
        <taxon>Acidithiobacillaceae</taxon>
        <taxon>Igneacidithiobacillus</taxon>
    </lineage>
</organism>
<keyword evidence="3" id="KW-1003">Cell membrane</keyword>
<comment type="similarity">
    <text evidence="2">Belongs to the UPF0718 family.</text>
</comment>
<evidence type="ECO:0000256" key="4">
    <source>
        <dbReference type="ARBA" id="ARBA00022692"/>
    </source>
</evidence>
<reference evidence="8" key="1">
    <citation type="journal article" date="2021" name="ISME J.">
        <title>Genomic evolution of the class Acidithiobacillia: deep-branching Proteobacteria living in extreme acidic conditions.</title>
        <authorList>
            <person name="Moya-Beltran A."/>
            <person name="Beard S."/>
            <person name="Rojas-Villalobos C."/>
            <person name="Issotta F."/>
            <person name="Gallardo Y."/>
            <person name="Ulloa R."/>
            <person name="Giaveno A."/>
            <person name="Degli Esposti M."/>
            <person name="Johnson D.B."/>
            <person name="Quatrini R."/>
        </authorList>
    </citation>
    <scope>NUCLEOTIDE SEQUENCE</scope>
    <source>
        <strain evidence="8">VAN18-1</strain>
    </source>
</reference>
<proteinExistence type="inferred from homology"/>
<dbReference type="InterPro" id="IPR005524">
    <property type="entry name" value="DUF318"/>
</dbReference>
<feature type="transmembrane region" description="Helical" evidence="7">
    <location>
        <begin position="83"/>
        <end position="105"/>
    </location>
</feature>
<dbReference type="GO" id="GO:0005886">
    <property type="term" value="C:plasma membrane"/>
    <property type="evidence" value="ECO:0007669"/>
    <property type="project" value="UniProtKB-SubCell"/>
</dbReference>